<protein>
    <submittedName>
        <fullName evidence="1">DnaJ subfamily B member 5</fullName>
    </submittedName>
</protein>
<dbReference type="AlphaFoldDB" id="A0A0A9CM80"/>
<reference evidence="1" key="1">
    <citation type="submission" date="2014-09" db="EMBL/GenBank/DDBJ databases">
        <authorList>
            <person name="Magalhaes I.L.F."/>
            <person name="Oliveira U."/>
            <person name="Santos F.R."/>
            <person name="Vidigal T.H.D.A."/>
            <person name="Brescovit A.D."/>
            <person name="Santos A.J."/>
        </authorList>
    </citation>
    <scope>NUCLEOTIDE SEQUENCE</scope>
    <source>
        <tissue evidence="1">Shoot tissue taken approximately 20 cm above the soil surface</tissue>
    </source>
</reference>
<name>A0A0A9CM80_ARUDO</name>
<dbReference type="EMBL" id="GBRH01221214">
    <property type="protein sequence ID" value="JAD76681.1"/>
    <property type="molecule type" value="Transcribed_RNA"/>
</dbReference>
<organism evidence="1">
    <name type="scientific">Arundo donax</name>
    <name type="common">Giant reed</name>
    <name type="synonym">Donax arundinaceus</name>
    <dbReference type="NCBI Taxonomy" id="35708"/>
    <lineage>
        <taxon>Eukaryota</taxon>
        <taxon>Viridiplantae</taxon>
        <taxon>Streptophyta</taxon>
        <taxon>Embryophyta</taxon>
        <taxon>Tracheophyta</taxon>
        <taxon>Spermatophyta</taxon>
        <taxon>Magnoliopsida</taxon>
        <taxon>Liliopsida</taxon>
        <taxon>Poales</taxon>
        <taxon>Poaceae</taxon>
        <taxon>PACMAD clade</taxon>
        <taxon>Arundinoideae</taxon>
        <taxon>Arundineae</taxon>
        <taxon>Arundo</taxon>
    </lineage>
</organism>
<reference evidence="1" key="2">
    <citation type="journal article" date="2015" name="Data Brief">
        <title>Shoot transcriptome of the giant reed, Arundo donax.</title>
        <authorList>
            <person name="Barrero R.A."/>
            <person name="Guerrero F.D."/>
            <person name="Moolhuijzen P."/>
            <person name="Goolsby J.A."/>
            <person name="Tidwell J."/>
            <person name="Bellgard S.E."/>
            <person name="Bellgard M.I."/>
        </authorList>
    </citation>
    <scope>NUCLEOTIDE SEQUENCE</scope>
    <source>
        <tissue evidence="1">Shoot tissue taken approximately 20 cm above the soil surface</tissue>
    </source>
</reference>
<accession>A0A0A9CM80</accession>
<sequence>MPIPKNPSRKGSLRIKFDIEFPAMLTSNQKSWVKSMFGLQREMKKDGGHGANMAVDSHTPTRAVAASTHGEDSRPGRVIYIGSVPVRVDSI</sequence>
<evidence type="ECO:0000313" key="1">
    <source>
        <dbReference type="EMBL" id="JAD76681.1"/>
    </source>
</evidence>
<proteinExistence type="predicted"/>